<accession>G8X070</accession>
<name>F8K076_STREN</name>
<feature type="compositionally biased region" description="Basic and acidic residues" evidence="1">
    <location>
        <begin position="224"/>
        <end position="239"/>
    </location>
</feature>
<dbReference type="Proteomes" id="UP000007842">
    <property type="component" value="Chromosome"/>
</dbReference>
<gene>
    <name evidence="2" type="ordered locus">SCATT_36900</name>
</gene>
<keyword evidence="3" id="KW-1185">Reference proteome</keyword>
<accession>F8K076</accession>
<protein>
    <submittedName>
        <fullName evidence="2">Uncharacterized protein</fullName>
    </submittedName>
</protein>
<feature type="compositionally biased region" description="Low complexity" evidence="1">
    <location>
        <begin position="161"/>
        <end position="184"/>
    </location>
</feature>
<sequence length="278" mass="27005">MSSVAHALPAAVVPSRTTVAVRRALRVTMLLGGFLAVAFLFAGRAHADTPRVPGVPGAHTAARSTTPHRAATGKALAAAASSAADRGEIPGVARGAVDGGSGLDATGVPGDVARMAVVRPVGTLDDALEPGRVIGAVRQVAGRLVPVAAGPSAGAPGGGHHVVAGSRAGHGGATATRRTASPAADVAPTTTGGGHAAYAVSGAHTGVQVAHRRPAHAPAAPAGHQEHPGESDGVHHDGGAHATLPASGARLPLNAVAIRAAHGSSPLQRPANVSVQPD</sequence>
<evidence type="ECO:0000313" key="2">
    <source>
        <dbReference type="EMBL" id="AEW96061.1"/>
    </source>
</evidence>
<dbReference type="KEGG" id="scy:SCATT_36900"/>
<evidence type="ECO:0000256" key="1">
    <source>
        <dbReference type="SAM" id="MobiDB-lite"/>
    </source>
</evidence>
<dbReference type="EMBL" id="CP003219">
    <property type="protein sequence ID" value="AEW96061.1"/>
    <property type="molecule type" value="Genomic_DNA"/>
</dbReference>
<dbReference type="PATRIC" id="fig|1003195.11.peg.5162"/>
<dbReference type="AlphaFoldDB" id="F8K076"/>
<proteinExistence type="predicted"/>
<dbReference type="HOGENOM" id="CLU_1000813_0_0_11"/>
<reference evidence="3" key="1">
    <citation type="submission" date="2011-12" db="EMBL/GenBank/DDBJ databases">
        <title>Complete genome sequence of Streptomyces cattleya strain DSM 46488.</title>
        <authorList>
            <person name="Ou H.-Y."/>
            <person name="Li P."/>
            <person name="Zhao C."/>
            <person name="O'Hagan D."/>
            <person name="Deng Z."/>
        </authorList>
    </citation>
    <scope>NUCLEOTIDE SEQUENCE [LARGE SCALE GENOMIC DNA]</scope>
    <source>
        <strain evidence="3">ATCC 35852 / DSM 46488 / JCM 4925 / NBRC 14057 / NRRL 8057</strain>
    </source>
</reference>
<dbReference type="STRING" id="1003195.SCATT_36900"/>
<dbReference type="KEGG" id="sct:SCAT_3700"/>
<feature type="region of interest" description="Disordered" evidence="1">
    <location>
        <begin position="152"/>
        <end position="246"/>
    </location>
</feature>
<organism evidence="2 3">
    <name type="scientific">Streptantibioticus cattleyicolor (strain ATCC 35852 / DSM 46488 / JCM 4925 / NBRC 14057 / NRRL 8057)</name>
    <name type="common">Streptomyces cattleya</name>
    <dbReference type="NCBI Taxonomy" id="1003195"/>
    <lineage>
        <taxon>Bacteria</taxon>
        <taxon>Bacillati</taxon>
        <taxon>Actinomycetota</taxon>
        <taxon>Actinomycetes</taxon>
        <taxon>Kitasatosporales</taxon>
        <taxon>Streptomycetaceae</taxon>
        <taxon>Streptantibioticus</taxon>
    </lineage>
</organism>
<evidence type="ECO:0000313" key="3">
    <source>
        <dbReference type="Proteomes" id="UP000007842"/>
    </source>
</evidence>